<organism evidence="2 3">
    <name type="scientific">Haloferax namakaokahaiae</name>
    <dbReference type="NCBI Taxonomy" id="1748331"/>
    <lineage>
        <taxon>Archaea</taxon>
        <taxon>Methanobacteriati</taxon>
        <taxon>Methanobacteriota</taxon>
        <taxon>Stenosarchaea group</taxon>
        <taxon>Halobacteria</taxon>
        <taxon>Halobacteriales</taxon>
        <taxon>Haloferacaceae</taxon>
        <taxon>Haloferax</taxon>
    </lineage>
</organism>
<name>A0ABD5ZAH8_9EURY</name>
<keyword evidence="1" id="KW-0472">Membrane</keyword>
<keyword evidence="3" id="KW-1185">Reference proteome</keyword>
<dbReference type="RefSeq" id="WP_390221320.1">
    <property type="nucleotide sequence ID" value="NZ_JBHTAA010000001.1"/>
</dbReference>
<proteinExistence type="predicted"/>
<reference evidence="2 3" key="1">
    <citation type="journal article" date="2019" name="Int. J. Syst. Evol. Microbiol.">
        <title>The Global Catalogue of Microorganisms (GCM) 10K type strain sequencing project: providing services to taxonomists for standard genome sequencing and annotation.</title>
        <authorList>
            <consortium name="The Broad Institute Genomics Platform"/>
            <consortium name="The Broad Institute Genome Sequencing Center for Infectious Disease"/>
            <person name="Wu L."/>
            <person name="Ma J."/>
        </authorList>
    </citation>
    <scope>NUCLEOTIDE SEQUENCE [LARGE SCALE GENOMIC DNA]</scope>
    <source>
        <strain evidence="2 3">DSM 29988</strain>
    </source>
</reference>
<evidence type="ECO:0000313" key="2">
    <source>
        <dbReference type="EMBL" id="MFC7202015.1"/>
    </source>
</evidence>
<feature type="transmembrane region" description="Helical" evidence="1">
    <location>
        <begin position="131"/>
        <end position="151"/>
    </location>
</feature>
<dbReference type="Proteomes" id="UP001596481">
    <property type="component" value="Unassembled WGS sequence"/>
</dbReference>
<feature type="transmembrane region" description="Helical" evidence="1">
    <location>
        <begin position="106"/>
        <end position="125"/>
    </location>
</feature>
<keyword evidence="1" id="KW-0812">Transmembrane</keyword>
<protein>
    <submittedName>
        <fullName evidence="2">Uncharacterized protein</fullName>
    </submittedName>
</protein>
<accession>A0ABD5ZAH8</accession>
<dbReference type="EMBL" id="JBHTAA010000001">
    <property type="protein sequence ID" value="MFC7202015.1"/>
    <property type="molecule type" value="Genomic_DNA"/>
</dbReference>
<evidence type="ECO:0000313" key="3">
    <source>
        <dbReference type="Proteomes" id="UP001596481"/>
    </source>
</evidence>
<evidence type="ECO:0000256" key="1">
    <source>
        <dbReference type="SAM" id="Phobius"/>
    </source>
</evidence>
<sequence length="152" mass="17122">MEEPDWAEIVRVLYQQSPNLPTGEINRSHPFVVETDLNRLEANKSVETLEEWGLVEREEIKSRWDSPGTGGLEGEREYGYKLTSDGFDVAHERELSARDNQINNSLVFLTFILVLAQIIGVLPLADWAKVLSGFVVLIGMLGIILRTDLLAQ</sequence>
<gene>
    <name evidence="2" type="ORF">ACFQJC_00680</name>
</gene>
<comment type="caution">
    <text evidence="2">The sequence shown here is derived from an EMBL/GenBank/DDBJ whole genome shotgun (WGS) entry which is preliminary data.</text>
</comment>
<keyword evidence="1" id="KW-1133">Transmembrane helix</keyword>
<dbReference type="AlphaFoldDB" id="A0ABD5ZAH8"/>